<dbReference type="Gene3D" id="1.10.510.10">
    <property type="entry name" value="Transferase(Phosphotransferase) domain 1"/>
    <property type="match status" value="1"/>
</dbReference>
<gene>
    <name evidence="10" type="ORF">TRITD_4Av1G257490</name>
</gene>
<dbReference type="GO" id="GO:0005524">
    <property type="term" value="F:ATP binding"/>
    <property type="evidence" value="ECO:0007669"/>
    <property type="project" value="UniProtKB-KW"/>
</dbReference>
<keyword evidence="5" id="KW-0418">Kinase</keyword>
<reference evidence="10 11" key="1">
    <citation type="submission" date="2017-09" db="EMBL/GenBank/DDBJ databases">
        <authorList>
            <consortium name="International Durum Wheat Genome Sequencing Consortium (IDWGSC)"/>
            <person name="Milanesi L."/>
        </authorList>
    </citation>
    <scope>NUCLEOTIDE SEQUENCE [LARGE SCALE GENOMIC DNA]</scope>
    <source>
        <strain evidence="11">cv. Svevo</strain>
    </source>
</reference>
<dbReference type="SUPFAM" id="SSF56112">
    <property type="entry name" value="Protein kinase-like (PK-like)"/>
    <property type="match status" value="1"/>
</dbReference>
<proteinExistence type="predicted"/>
<keyword evidence="6" id="KW-0067">ATP-binding</keyword>
<evidence type="ECO:0000256" key="1">
    <source>
        <dbReference type="ARBA" id="ARBA00012513"/>
    </source>
</evidence>
<dbReference type="FunFam" id="1.10.510.10:FF:001023">
    <property type="entry name" value="Os07g0541700 protein"/>
    <property type="match status" value="1"/>
</dbReference>
<name>A0A9R0SQL7_TRITD</name>
<dbReference type="InterPro" id="IPR000719">
    <property type="entry name" value="Prot_kinase_dom"/>
</dbReference>
<evidence type="ECO:0000259" key="9">
    <source>
        <dbReference type="PROSITE" id="PS50011"/>
    </source>
</evidence>
<dbReference type="EMBL" id="LT934117">
    <property type="protein sequence ID" value="VAH99594.1"/>
    <property type="molecule type" value="Genomic_DNA"/>
</dbReference>
<evidence type="ECO:0000256" key="5">
    <source>
        <dbReference type="ARBA" id="ARBA00022777"/>
    </source>
</evidence>
<dbReference type="PROSITE" id="PS00108">
    <property type="entry name" value="PROTEIN_KINASE_ST"/>
    <property type="match status" value="1"/>
</dbReference>
<evidence type="ECO:0000256" key="2">
    <source>
        <dbReference type="ARBA" id="ARBA00022527"/>
    </source>
</evidence>
<evidence type="ECO:0000313" key="10">
    <source>
        <dbReference type="EMBL" id="VAH99594.1"/>
    </source>
</evidence>
<dbReference type="PROSITE" id="PS50011">
    <property type="entry name" value="PROTEIN_KINASE_DOM"/>
    <property type="match status" value="1"/>
</dbReference>
<dbReference type="PANTHER" id="PTHR45707">
    <property type="entry name" value="C2 CALCIUM/LIPID-BINDING PLANT PHOSPHORIBOSYLTRANSFERASE FAMILY PROTEIN"/>
    <property type="match status" value="1"/>
</dbReference>
<dbReference type="GO" id="GO:0004674">
    <property type="term" value="F:protein serine/threonine kinase activity"/>
    <property type="evidence" value="ECO:0007669"/>
    <property type="project" value="UniProtKB-KW"/>
</dbReference>
<dbReference type="EC" id="2.7.11.1" evidence="1"/>
<dbReference type="AlphaFoldDB" id="A0A9R0SQL7"/>
<evidence type="ECO:0000256" key="4">
    <source>
        <dbReference type="ARBA" id="ARBA00022741"/>
    </source>
</evidence>
<comment type="catalytic activity">
    <reaction evidence="8">
        <text>L-seryl-[protein] + ATP = O-phospho-L-seryl-[protein] + ADP + H(+)</text>
        <dbReference type="Rhea" id="RHEA:17989"/>
        <dbReference type="Rhea" id="RHEA-COMP:9863"/>
        <dbReference type="Rhea" id="RHEA-COMP:11604"/>
        <dbReference type="ChEBI" id="CHEBI:15378"/>
        <dbReference type="ChEBI" id="CHEBI:29999"/>
        <dbReference type="ChEBI" id="CHEBI:30616"/>
        <dbReference type="ChEBI" id="CHEBI:83421"/>
        <dbReference type="ChEBI" id="CHEBI:456216"/>
        <dbReference type="EC" id="2.7.11.1"/>
    </reaction>
</comment>
<dbReference type="InterPro" id="IPR011009">
    <property type="entry name" value="Kinase-like_dom_sf"/>
</dbReference>
<keyword evidence="2" id="KW-0723">Serine/threonine-protein kinase</keyword>
<evidence type="ECO:0000256" key="7">
    <source>
        <dbReference type="ARBA" id="ARBA00047899"/>
    </source>
</evidence>
<keyword evidence="3" id="KW-0808">Transferase</keyword>
<evidence type="ECO:0000256" key="3">
    <source>
        <dbReference type="ARBA" id="ARBA00022679"/>
    </source>
</evidence>
<keyword evidence="11" id="KW-1185">Reference proteome</keyword>
<dbReference type="Proteomes" id="UP000324705">
    <property type="component" value="Chromosome 4A"/>
</dbReference>
<sequence>MPYDGKRVLADVRHRLLCFEYMPKGCLADYLSDASCRLQWTTHYQIIKGICEGVHYLHQQRIIHMDLKPQNVLLDDNMTPRIADFGLSRRLSGSQSRAITDHKLGGEITFKTDIYSLGVIVMEILMGHKECSSVKEVVKSWTNKFGALKNQTSLEQVKLCAEIGIKCTNYSPGNRPATWFIIRGILGDVEILNWPVTSDVGTSTERMS</sequence>
<accession>A0A9R0SQL7</accession>
<dbReference type="Pfam" id="PF00069">
    <property type="entry name" value="Pkinase"/>
    <property type="match status" value="1"/>
</dbReference>
<dbReference type="Gramene" id="TRITD4Av1G257490.8">
    <property type="protein sequence ID" value="TRITD4Av1G257490.8"/>
    <property type="gene ID" value="TRITD4Av1G257490"/>
</dbReference>
<dbReference type="InterPro" id="IPR008271">
    <property type="entry name" value="Ser/Thr_kinase_AS"/>
</dbReference>
<feature type="domain" description="Protein kinase" evidence="9">
    <location>
        <begin position="1"/>
        <end position="192"/>
    </location>
</feature>
<dbReference type="PANTHER" id="PTHR45707:SF70">
    <property type="entry name" value="PROTEIN KINASE DOMAIN-CONTAINING PROTEIN"/>
    <property type="match status" value="1"/>
</dbReference>
<keyword evidence="4" id="KW-0547">Nucleotide-binding</keyword>
<evidence type="ECO:0000313" key="11">
    <source>
        <dbReference type="Proteomes" id="UP000324705"/>
    </source>
</evidence>
<evidence type="ECO:0000256" key="6">
    <source>
        <dbReference type="ARBA" id="ARBA00022840"/>
    </source>
</evidence>
<organism evidence="10 11">
    <name type="scientific">Triticum turgidum subsp. durum</name>
    <name type="common">Durum wheat</name>
    <name type="synonym">Triticum durum</name>
    <dbReference type="NCBI Taxonomy" id="4567"/>
    <lineage>
        <taxon>Eukaryota</taxon>
        <taxon>Viridiplantae</taxon>
        <taxon>Streptophyta</taxon>
        <taxon>Embryophyta</taxon>
        <taxon>Tracheophyta</taxon>
        <taxon>Spermatophyta</taxon>
        <taxon>Magnoliopsida</taxon>
        <taxon>Liliopsida</taxon>
        <taxon>Poales</taxon>
        <taxon>Poaceae</taxon>
        <taxon>BOP clade</taxon>
        <taxon>Pooideae</taxon>
        <taxon>Triticodae</taxon>
        <taxon>Triticeae</taxon>
        <taxon>Triticinae</taxon>
        <taxon>Triticum</taxon>
    </lineage>
</organism>
<comment type="catalytic activity">
    <reaction evidence="7">
        <text>L-threonyl-[protein] + ATP = O-phospho-L-threonyl-[protein] + ADP + H(+)</text>
        <dbReference type="Rhea" id="RHEA:46608"/>
        <dbReference type="Rhea" id="RHEA-COMP:11060"/>
        <dbReference type="Rhea" id="RHEA-COMP:11605"/>
        <dbReference type="ChEBI" id="CHEBI:15378"/>
        <dbReference type="ChEBI" id="CHEBI:30013"/>
        <dbReference type="ChEBI" id="CHEBI:30616"/>
        <dbReference type="ChEBI" id="CHEBI:61977"/>
        <dbReference type="ChEBI" id="CHEBI:456216"/>
        <dbReference type="EC" id="2.7.11.1"/>
    </reaction>
</comment>
<dbReference type="SMART" id="SM00220">
    <property type="entry name" value="S_TKc"/>
    <property type="match status" value="1"/>
</dbReference>
<protein>
    <recommendedName>
        <fullName evidence="1">non-specific serine/threonine protein kinase</fullName>
        <ecNumber evidence="1">2.7.11.1</ecNumber>
    </recommendedName>
</protein>
<evidence type="ECO:0000256" key="8">
    <source>
        <dbReference type="ARBA" id="ARBA00048679"/>
    </source>
</evidence>